<evidence type="ECO:0000259" key="1">
    <source>
        <dbReference type="Pfam" id="PF11977"/>
    </source>
</evidence>
<reference evidence="2 3" key="2">
    <citation type="submission" date="2018-11" db="EMBL/GenBank/DDBJ databases">
        <authorList>
            <consortium name="Pathogen Informatics"/>
        </authorList>
    </citation>
    <scope>NUCLEOTIDE SEQUENCE [LARGE SCALE GENOMIC DNA]</scope>
</reference>
<dbReference type="GO" id="GO:0005634">
    <property type="term" value="C:nucleus"/>
    <property type="evidence" value="ECO:0007669"/>
    <property type="project" value="TreeGrafter"/>
</dbReference>
<dbReference type="Gene3D" id="3.40.50.11980">
    <property type="match status" value="1"/>
</dbReference>
<dbReference type="OrthoDB" id="392925at2759"/>
<proteinExistence type="predicted"/>
<dbReference type="WBParaSite" id="SBAD_0000738301-mRNA-1">
    <property type="protein sequence ID" value="SBAD_0000738301-mRNA-1"/>
    <property type="gene ID" value="SBAD_0000738301"/>
</dbReference>
<dbReference type="GO" id="GO:0003729">
    <property type="term" value="F:mRNA binding"/>
    <property type="evidence" value="ECO:0007669"/>
    <property type="project" value="TreeGrafter"/>
</dbReference>
<evidence type="ECO:0000313" key="3">
    <source>
        <dbReference type="Proteomes" id="UP000270296"/>
    </source>
</evidence>
<dbReference type="AlphaFoldDB" id="A0A183IU20"/>
<feature type="domain" description="RNase NYN" evidence="1">
    <location>
        <begin position="2"/>
        <end position="131"/>
    </location>
</feature>
<keyword evidence="3" id="KW-1185">Reference proteome</keyword>
<dbReference type="InterPro" id="IPR051101">
    <property type="entry name" value="ZC3H12/N4BP1_RNase_Reg"/>
</dbReference>
<evidence type="ECO:0000313" key="2">
    <source>
        <dbReference type="EMBL" id="VDP11947.1"/>
    </source>
</evidence>
<dbReference type="InterPro" id="IPR021869">
    <property type="entry name" value="RNase_Zc3h12_NYN"/>
</dbReference>
<gene>
    <name evidence="2" type="ORF">SBAD_LOCUS7117</name>
</gene>
<dbReference type="Proteomes" id="UP000270296">
    <property type="component" value="Unassembled WGS sequence"/>
</dbReference>
<protein>
    <submittedName>
        <fullName evidence="4">RNase_Zc3h12a domain-containing protein</fullName>
    </submittedName>
</protein>
<accession>A0A183IU20</accession>
<dbReference type="Pfam" id="PF11977">
    <property type="entry name" value="RNase_Zc3h12a"/>
    <property type="match status" value="1"/>
</dbReference>
<dbReference type="PANTHER" id="PTHR12876:SF35">
    <property type="entry name" value="LD08718P-RELATED"/>
    <property type="match status" value="1"/>
</dbReference>
<sequence length="169" mass="19628">MRPIFIDGSNVAMSFGRHRTYDLEGILICVRYFLERGYDVFTFVPNSIISRYSDLSQSYKNTLHWMAKERLLSFTPSRKIFCNGKKKTMKCYDDLFVINCAFEFGGAIVSNDQFRDVIAMHPELSSIILKRSRDCSGHRATHSISFACQYFLLRELFNCDICDPFDDAH</sequence>
<dbReference type="PANTHER" id="PTHR12876">
    <property type="entry name" value="N4BP1-RELATED"/>
    <property type="match status" value="1"/>
</dbReference>
<name>A0A183IU20_9BILA</name>
<dbReference type="GO" id="GO:0004521">
    <property type="term" value="F:RNA endonuclease activity"/>
    <property type="evidence" value="ECO:0007669"/>
    <property type="project" value="TreeGrafter"/>
</dbReference>
<reference evidence="4" key="1">
    <citation type="submission" date="2016-06" db="UniProtKB">
        <authorList>
            <consortium name="WormBaseParasite"/>
        </authorList>
    </citation>
    <scope>IDENTIFICATION</scope>
</reference>
<dbReference type="GO" id="GO:0036464">
    <property type="term" value="C:cytoplasmic ribonucleoprotein granule"/>
    <property type="evidence" value="ECO:0007669"/>
    <property type="project" value="TreeGrafter"/>
</dbReference>
<dbReference type="EMBL" id="UZAM01010335">
    <property type="protein sequence ID" value="VDP11947.1"/>
    <property type="molecule type" value="Genomic_DNA"/>
</dbReference>
<evidence type="ECO:0000313" key="4">
    <source>
        <dbReference type="WBParaSite" id="SBAD_0000738301-mRNA-1"/>
    </source>
</evidence>
<organism evidence="4">
    <name type="scientific">Soboliphyme baturini</name>
    <dbReference type="NCBI Taxonomy" id="241478"/>
    <lineage>
        <taxon>Eukaryota</taxon>
        <taxon>Metazoa</taxon>
        <taxon>Ecdysozoa</taxon>
        <taxon>Nematoda</taxon>
        <taxon>Enoplea</taxon>
        <taxon>Dorylaimia</taxon>
        <taxon>Dioctophymatida</taxon>
        <taxon>Dioctophymatoidea</taxon>
        <taxon>Soboliphymatidae</taxon>
        <taxon>Soboliphyme</taxon>
    </lineage>
</organism>